<reference evidence="1 2" key="1">
    <citation type="submission" date="2019-11" db="EMBL/GenBank/DDBJ databases">
        <title>Paenibacillus monticola sp. nov., a novel PGPR strain isolated from mountain sample in China.</title>
        <authorList>
            <person name="Zhao Q."/>
            <person name="Li H.-P."/>
            <person name="Zhang J.-L."/>
        </authorList>
    </citation>
    <scope>NUCLEOTIDE SEQUENCE [LARGE SCALE GENOMIC DNA]</scope>
    <source>
        <strain evidence="1 2">LC-T2</strain>
    </source>
</reference>
<accession>A0A7X2H3I8</accession>
<evidence type="ECO:0000313" key="2">
    <source>
        <dbReference type="Proteomes" id="UP000463051"/>
    </source>
</evidence>
<dbReference type="AlphaFoldDB" id="A0A7X2H3I8"/>
<name>A0A7X2H3I8_9BACL</name>
<organism evidence="1 2">
    <name type="scientific">Paenibacillus monticola</name>
    <dbReference type="NCBI Taxonomy" id="2666075"/>
    <lineage>
        <taxon>Bacteria</taxon>
        <taxon>Bacillati</taxon>
        <taxon>Bacillota</taxon>
        <taxon>Bacilli</taxon>
        <taxon>Bacillales</taxon>
        <taxon>Paenibacillaceae</taxon>
        <taxon>Paenibacillus</taxon>
    </lineage>
</organism>
<comment type="caution">
    <text evidence="1">The sequence shown here is derived from an EMBL/GenBank/DDBJ whole genome shotgun (WGS) entry which is preliminary data.</text>
</comment>
<proteinExistence type="predicted"/>
<dbReference type="Proteomes" id="UP000463051">
    <property type="component" value="Unassembled WGS sequence"/>
</dbReference>
<dbReference type="EMBL" id="WJXB01000002">
    <property type="protein sequence ID" value="MRN52753.1"/>
    <property type="molecule type" value="Genomic_DNA"/>
</dbReference>
<keyword evidence="2" id="KW-1185">Reference proteome</keyword>
<evidence type="ECO:0000313" key="1">
    <source>
        <dbReference type="EMBL" id="MRN52753.1"/>
    </source>
</evidence>
<gene>
    <name evidence="1" type="ORF">GJB61_07040</name>
</gene>
<dbReference type="RefSeq" id="WP_154117740.1">
    <property type="nucleotide sequence ID" value="NZ_WJXB01000002.1"/>
</dbReference>
<sequence length="344" mass="37289">MKIRLRWRPALRRQGRFLLLIGLGLAIAGASFPTALAATNTRVSVVQAVSADLPVLEMKSIASPVTVQEFSQQMIDKLAAEAPFTDWKDASPIYYPLGPGTHSWLVNVMNGQQRIGYMIISATDQGGYMLSEYGAGTTGLPYSLSELRQLLVQQGLISSSASDITLSALYAPLLPVWKITIDEKTFFINASMPQILPWSLSKADAVLKGKLAANNVVTSRDDHLSPDSAYRSGGVDDPYADLLWLTVPKLPMVSADDIMSLIPKEGSIAFQAAGRNDALGAPFMITGYQRWLLHTAGSTKENSDTTVYVASGHAGRRYLPLSALQDNGTLHKLNGNKDSIYTDI</sequence>
<protein>
    <submittedName>
        <fullName evidence="1">Uncharacterized protein</fullName>
    </submittedName>
</protein>